<name>A0ABV7YWH4_9BACT</name>
<dbReference type="Proteomes" id="UP001595616">
    <property type="component" value="Unassembled WGS sequence"/>
</dbReference>
<feature type="transmembrane region" description="Helical" evidence="1">
    <location>
        <begin position="344"/>
        <end position="365"/>
    </location>
</feature>
<keyword evidence="1" id="KW-0812">Transmembrane</keyword>
<reference evidence="3" key="1">
    <citation type="journal article" date="2019" name="Int. J. Syst. Evol. Microbiol.">
        <title>The Global Catalogue of Microorganisms (GCM) 10K type strain sequencing project: providing services to taxonomists for standard genome sequencing and annotation.</title>
        <authorList>
            <consortium name="The Broad Institute Genomics Platform"/>
            <consortium name="The Broad Institute Genome Sequencing Center for Infectious Disease"/>
            <person name="Wu L."/>
            <person name="Ma J."/>
        </authorList>
    </citation>
    <scope>NUCLEOTIDE SEQUENCE [LARGE SCALE GENOMIC DNA]</scope>
    <source>
        <strain evidence="3">CECT 7956</strain>
    </source>
</reference>
<dbReference type="PANTHER" id="PTHR34219">
    <property type="entry name" value="IRON-REGULATED INNER MEMBRANE PROTEIN-RELATED"/>
    <property type="match status" value="1"/>
</dbReference>
<dbReference type="PROSITE" id="PS51257">
    <property type="entry name" value="PROKAR_LIPOPROTEIN"/>
    <property type="match status" value="1"/>
</dbReference>
<comment type="caution">
    <text evidence="2">The sequence shown here is derived from an EMBL/GenBank/DDBJ whole genome shotgun (WGS) entry which is preliminary data.</text>
</comment>
<dbReference type="EMBL" id="JBHRYQ010000001">
    <property type="protein sequence ID" value="MFC3811340.1"/>
    <property type="molecule type" value="Genomic_DNA"/>
</dbReference>
<feature type="transmembrane region" description="Helical" evidence="1">
    <location>
        <begin position="194"/>
        <end position="222"/>
    </location>
</feature>
<dbReference type="Pfam" id="PF03929">
    <property type="entry name" value="PepSY_TM"/>
    <property type="match status" value="1"/>
</dbReference>
<organism evidence="2 3">
    <name type="scientific">Lacihabitans lacunae</name>
    <dbReference type="NCBI Taxonomy" id="1028214"/>
    <lineage>
        <taxon>Bacteria</taxon>
        <taxon>Pseudomonadati</taxon>
        <taxon>Bacteroidota</taxon>
        <taxon>Cytophagia</taxon>
        <taxon>Cytophagales</taxon>
        <taxon>Leadbetterellaceae</taxon>
        <taxon>Lacihabitans</taxon>
    </lineage>
</organism>
<keyword evidence="1" id="KW-1133">Transmembrane helix</keyword>
<accession>A0ABV7YWH4</accession>
<keyword evidence="3" id="KW-1185">Reference proteome</keyword>
<dbReference type="InterPro" id="IPR005625">
    <property type="entry name" value="PepSY-ass_TM"/>
</dbReference>
<evidence type="ECO:0000313" key="3">
    <source>
        <dbReference type="Proteomes" id="UP001595616"/>
    </source>
</evidence>
<sequence length="376" mass="43062">MNIKTTIRKIHLWLGLGTGLVVFIISITGCLYAFQAEIQDALQAYRFSEVENKPILPPSVFEEKAKLRLPKCHLHAINYPGKGRSVEAIYYGMEPVSHYYIVYYNPYSGAELHVQNMDKAFFRWVINGHYYLWLPPNIGQPITAYSTLIFVFMLISGIVLWWPKNKKAAGQRFWFKWKNNTKWKRKNFDLHSILGFYSSVLLLIVAITGIVFGIQWVAYGIYKLGGGEKDLLFVEPVSGKNMAADFNKPAIDMVWEKMKNEHPDALALEVHPPETDSSVIAANVNTQAGTYWKMDYRYFDQYSLEELSVNNIYGRFKDAKGADKLLRLNYDIHTGGIWGLPGKILAFLLSLVAASLPVTGFLMWWGKRNKQKTLKP</sequence>
<proteinExistence type="predicted"/>
<dbReference type="RefSeq" id="WP_379838181.1">
    <property type="nucleotide sequence ID" value="NZ_JBHRYQ010000001.1"/>
</dbReference>
<gene>
    <name evidence="2" type="ORF">ACFOOI_11810</name>
</gene>
<evidence type="ECO:0000256" key="1">
    <source>
        <dbReference type="SAM" id="Phobius"/>
    </source>
</evidence>
<feature type="transmembrane region" description="Helical" evidence="1">
    <location>
        <begin position="12"/>
        <end position="34"/>
    </location>
</feature>
<feature type="transmembrane region" description="Helical" evidence="1">
    <location>
        <begin position="142"/>
        <end position="162"/>
    </location>
</feature>
<evidence type="ECO:0000313" key="2">
    <source>
        <dbReference type="EMBL" id="MFC3811340.1"/>
    </source>
</evidence>
<protein>
    <submittedName>
        <fullName evidence="2">PepSY-associated TM helix domain-containing protein</fullName>
    </submittedName>
</protein>
<keyword evidence="1" id="KW-0472">Membrane</keyword>